<feature type="compositionally biased region" description="Low complexity" evidence="1">
    <location>
        <begin position="111"/>
        <end position="131"/>
    </location>
</feature>
<accession>A0A8J3ZIE8</accession>
<dbReference type="EMBL" id="BOPG01000072">
    <property type="protein sequence ID" value="GIJ61973.1"/>
    <property type="molecule type" value="Genomic_DNA"/>
</dbReference>
<evidence type="ECO:0000256" key="1">
    <source>
        <dbReference type="SAM" id="MobiDB-lite"/>
    </source>
</evidence>
<proteinExistence type="predicted"/>
<dbReference type="Proteomes" id="UP000612585">
    <property type="component" value="Unassembled WGS sequence"/>
</dbReference>
<keyword evidence="2" id="KW-0812">Transmembrane</keyword>
<sequence length="214" mass="22172">MTTFAQRPDERQPDLRIVFDEEQVRHRTHGSGPTTRNGRVNGSLGSDGARLNHPGGHYRGMRSLFAVAGWIAAAVAAIGIGLAGVQTIGNGITAGTGGNVLTAEEAARELAAAPPVPSATPSSSPSVVSPAPDQPVNVRPFAGTGGTVTAGCLPAGAFLVNWSSAQGYSVKEYRRGPGEYAEVRFESGSHKGKGNGESRVRIRCIANVPTAEWS</sequence>
<feature type="region of interest" description="Disordered" evidence="1">
    <location>
        <begin position="111"/>
        <end position="132"/>
    </location>
</feature>
<name>A0A8J3ZIE8_9ACTN</name>
<gene>
    <name evidence="3" type="ORF">Vau01_094890</name>
</gene>
<feature type="region of interest" description="Disordered" evidence="1">
    <location>
        <begin position="24"/>
        <end position="46"/>
    </location>
</feature>
<keyword evidence="2" id="KW-1133">Transmembrane helix</keyword>
<reference evidence="3" key="1">
    <citation type="submission" date="2021-01" db="EMBL/GenBank/DDBJ databases">
        <title>Whole genome shotgun sequence of Virgisporangium aurantiacum NBRC 16421.</title>
        <authorList>
            <person name="Komaki H."/>
            <person name="Tamura T."/>
        </authorList>
    </citation>
    <scope>NUCLEOTIDE SEQUENCE</scope>
    <source>
        <strain evidence="3">NBRC 16421</strain>
    </source>
</reference>
<keyword evidence="4" id="KW-1185">Reference proteome</keyword>
<feature type="compositionally biased region" description="Polar residues" evidence="1">
    <location>
        <begin position="31"/>
        <end position="44"/>
    </location>
</feature>
<keyword evidence="2" id="KW-0472">Membrane</keyword>
<feature type="transmembrane region" description="Helical" evidence="2">
    <location>
        <begin position="64"/>
        <end position="85"/>
    </location>
</feature>
<evidence type="ECO:0000313" key="4">
    <source>
        <dbReference type="Proteomes" id="UP000612585"/>
    </source>
</evidence>
<evidence type="ECO:0000256" key="2">
    <source>
        <dbReference type="SAM" id="Phobius"/>
    </source>
</evidence>
<organism evidence="3 4">
    <name type="scientific">Virgisporangium aurantiacum</name>
    <dbReference type="NCBI Taxonomy" id="175570"/>
    <lineage>
        <taxon>Bacteria</taxon>
        <taxon>Bacillati</taxon>
        <taxon>Actinomycetota</taxon>
        <taxon>Actinomycetes</taxon>
        <taxon>Micromonosporales</taxon>
        <taxon>Micromonosporaceae</taxon>
        <taxon>Virgisporangium</taxon>
    </lineage>
</organism>
<comment type="caution">
    <text evidence="3">The sequence shown here is derived from an EMBL/GenBank/DDBJ whole genome shotgun (WGS) entry which is preliminary data.</text>
</comment>
<dbReference type="AlphaFoldDB" id="A0A8J3ZIE8"/>
<evidence type="ECO:0000313" key="3">
    <source>
        <dbReference type="EMBL" id="GIJ61973.1"/>
    </source>
</evidence>
<protein>
    <submittedName>
        <fullName evidence="3">Uncharacterized protein</fullName>
    </submittedName>
</protein>